<dbReference type="EMBL" id="JABAIM010000001">
    <property type="protein sequence ID" value="NLR75243.1"/>
    <property type="molecule type" value="Genomic_DNA"/>
</dbReference>
<dbReference type="InterPro" id="IPR001638">
    <property type="entry name" value="Solute-binding_3/MltF_N"/>
</dbReference>
<name>A0A847S647_9NEIS</name>
<feature type="signal peptide" evidence="1">
    <location>
        <begin position="1"/>
        <end position="22"/>
    </location>
</feature>
<reference evidence="3 4" key="1">
    <citation type="submission" date="2020-04" db="EMBL/GenBank/DDBJ databases">
        <title>Draft genome of Leeia sp. IMCC25680.</title>
        <authorList>
            <person name="Song J."/>
            <person name="Cho J.-C."/>
        </authorList>
    </citation>
    <scope>NUCLEOTIDE SEQUENCE [LARGE SCALE GENOMIC DNA]</scope>
    <source>
        <strain evidence="3 4">IMCC25680</strain>
    </source>
</reference>
<evidence type="ECO:0000313" key="4">
    <source>
        <dbReference type="Proteomes" id="UP000587991"/>
    </source>
</evidence>
<evidence type="ECO:0000256" key="1">
    <source>
        <dbReference type="SAM" id="SignalP"/>
    </source>
</evidence>
<comment type="caution">
    <text evidence="3">The sequence shown here is derived from an EMBL/GenBank/DDBJ whole genome shotgun (WGS) entry which is preliminary data.</text>
</comment>
<keyword evidence="1" id="KW-0732">Signal</keyword>
<proteinExistence type="predicted"/>
<dbReference type="Gene3D" id="3.40.190.10">
    <property type="entry name" value="Periplasmic binding protein-like II"/>
    <property type="match status" value="2"/>
</dbReference>
<feature type="domain" description="Solute-binding protein family 3/N-terminal" evidence="2">
    <location>
        <begin position="32"/>
        <end position="251"/>
    </location>
</feature>
<gene>
    <name evidence="3" type="ORF">HF682_08735</name>
</gene>
<dbReference type="AlphaFoldDB" id="A0A847S647"/>
<organism evidence="3 4">
    <name type="scientific">Leeia aquatica</name>
    <dbReference type="NCBI Taxonomy" id="2725557"/>
    <lineage>
        <taxon>Bacteria</taxon>
        <taxon>Pseudomonadati</taxon>
        <taxon>Pseudomonadota</taxon>
        <taxon>Betaproteobacteria</taxon>
        <taxon>Neisseriales</taxon>
        <taxon>Leeiaceae</taxon>
        <taxon>Leeia</taxon>
    </lineage>
</organism>
<sequence length="258" mass="29104">MAVSRRLMAAGLALAFSTCAGASALRTAAQEESFPKFQQQGERWIGYCVDLFRALERVTPGLTIVGDQQPLPLKRIILEVASGQLDPACGLLDTAERRAMLRYAQPALYEVRYYLAVRKDDRVSVRQWKDVLALGQDNIILVNYGSGAVDRLKQIPGLQLDTLAGSTENNLLKLLAKWGRFFYYREPGLSQALKATKLDKRIRVLPNTMDITTFHLVLNPNLPPEQIRQLEEGLTRLKQDGTLNKLDLQWNQLTQTRH</sequence>
<dbReference type="Pfam" id="PF00497">
    <property type="entry name" value="SBP_bac_3"/>
    <property type="match status" value="1"/>
</dbReference>
<feature type="chain" id="PRO_5032716842" evidence="1">
    <location>
        <begin position="23"/>
        <end position="258"/>
    </location>
</feature>
<evidence type="ECO:0000259" key="2">
    <source>
        <dbReference type="Pfam" id="PF00497"/>
    </source>
</evidence>
<evidence type="ECO:0000313" key="3">
    <source>
        <dbReference type="EMBL" id="NLR75243.1"/>
    </source>
</evidence>
<dbReference type="RefSeq" id="WP_168876787.1">
    <property type="nucleotide sequence ID" value="NZ_JABAIM010000001.1"/>
</dbReference>
<accession>A0A847S647</accession>
<protein>
    <submittedName>
        <fullName evidence="3">ABC transporter substrate-binding protein</fullName>
    </submittedName>
</protein>
<dbReference type="Proteomes" id="UP000587991">
    <property type="component" value="Unassembled WGS sequence"/>
</dbReference>
<keyword evidence="4" id="KW-1185">Reference proteome</keyword>
<dbReference type="SUPFAM" id="SSF53850">
    <property type="entry name" value="Periplasmic binding protein-like II"/>
    <property type="match status" value="1"/>
</dbReference>